<gene>
    <name evidence="6" type="ordered locus">Q7C_2523</name>
</gene>
<dbReference type="InterPro" id="IPR038440">
    <property type="entry name" value="FimV_C_sf"/>
</dbReference>
<dbReference type="NCBIfam" id="TIGR03505">
    <property type="entry name" value="FimV_core"/>
    <property type="match status" value="1"/>
</dbReference>
<dbReference type="Gene3D" id="3.10.350.10">
    <property type="entry name" value="LysM domain"/>
    <property type="match status" value="1"/>
</dbReference>
<protein>
    <submittedName>
        <fullName evidence="6">LysM domain protein</fullName>
    </submittedName>
</protein>
<feature type="region of interest" description="Disordered" evidence="3">
    <location>
        <begin position="123"/>
        <end position="157"/>
    </location>
</feature>
<dbReference type="InterPro" id="IPR036779">
    <property type="entry name" value="LysM_dom_sf"/>
</dbReference>
<dbReference type="STRING" id="754477.Q7C_2523"/>
<evidence type="ECO:0000256" key="3">
    <source>
        <dbReference type="SAM" id="MobiDB-lite"/>
    </source>
</evidence>
<dbReference type="InterPro" id="IPR018392">
    <property type="entry name" value="LysM"/>
</dbReference>
<organism evidence="6 7">
    <name type="scientific">Methylophaga frappieri (strain ATCC BAA-2434 / DSM 25690 / JAM7)</name>
    <dbReference type="NCBI Taxonomy" id="754477"/>
    <lineage>
        <taxon>Bacteria</taxon>
        <taxon>Pseudomonadati</taxon>
        <taxon>Pseudomonadota</taxon>
        <taxon>Gammaproteobacteria</taxon>
        <taxon>Thiotrichales</taxon>
        <taxon>Piscirickettsiaceae</taxon>
        <taxon>Methylophaga</taxon>
    </lineage>
</organism>
<name>I1YL51_METFJ</name>
<feature type="compositionally biased region" description="Polar residues" evidence="3">
    <location>
        <begin position="495"/>
        <end position="509"/>
    </location>
</feature>
<evidence type="ECO:0000313" key="7">
    <source>
        <dbReference type="Proteomes" id="UP000009145"/>
    </source>
</evidence>
<evidence type="ECO:0000256" key="4">
    <source>
        <dbReference type="SAM" id="Phobius"/>
    </source>
</evidence>
<dbReference type="PATRIC" id="fig|754477.3.peg.2477"/>
<feature type="compositionally biased region" description="Low complexity" evidence="3">
    <location>
        <begin position="129"/>
        <end position="140"/>
    </location>
</feature>
<dbReference type="InterPro" id="IPR020012">
    <property type="entry name" value="LysM_FimV"/>
</dbReference>
<feature type="compositionally biased region" description="Acidic residues" evidence="3">
    <location>
        <begin position="458"/>
        <end position="494"/>
    </location>
</feature>
<dbReference type="InterPro" id="IPR020011">
    <property type="entry name" value="FimV_C"/>
</dbReference>
<reference evidence="6 7" key="1">
    <citation type="journal article" date="2012" name="J. Bacteriol.">
        <title>Complete genome sequences of Methylophaga sp. strain JAM1 and Methylophaga sp. strain JAM7.</title>
        <authorList>
            <person name="Villeneuve C."/>
            <person name="Martineau C."/>
            <person name="Mauffrey F."/>
            <person name="Villemur R."/>
        </authorList>
    </citation>
    <scope>NUCLEOTIDE SEQUENCE [LARGE SCALE GENOMIC DNA]</scope>
    <source>
        <strain evidence="6 7">JAM7</strain>
    </source>
</reference>
<keyword evidence="2" id="KW-0175">Coiled coil</keyword>
<keyword evidence="7" id="KW-1185">Reference proteome</keyword>
<dbReference type="PROSITE" id="PS51782">
    <property type="entry name" value="LYSM"/>
    <property type="match status" value="1"/>
</dbReference>
<feature type="compositionally biased region" description="Acidic residues" evidence="3">
    <location>
        <begin position="813"/>
        <end position="823"/>
    </location>
</feature>
<feature type="transmembrane region" description="Helical" evidence="4">
    <location>
        <begin position="555"/>
        <end position="574"/>
    </location>
</feature>
<feature type="domain" description="LysM" evidence="5">
    <location>
        <begin position="156"/>
        <end position="212"/>
    </location>
</feature>
<feature type="coiled-coil region" evidence="2">
    <location>
        <begin position="322"/>
        <end position="356"/>
    </location>
</feature>
<proteinExistence type="predicted"/>
<accession>I1YL51</accession>
<dbReference type="Gene3D" id="1.20.58.2200">
    <property type="match status" value="1"/>
</dbReference>
<feature type="region of interest" description="Disordered" evidence="3">
    <location>
        <begin position="799"/>
        <end position="823"/>
    </location>
</feature>
<feature type="compositionally biased region" description="Polar residues" evidence="3">
    <location>
        <begin position="271"/>
        <end position="292"/>
    </location>
</feature>
<dbReference type="InterPro" id="IPR057840">
    <property type="entry name" value="FimV_N"/>
</dbReference>
<dbReference type="eggNOG" id="COG2373">
    <property type="taxonomic scope" value="Bacteria"/>
</dbReference>
<dbReference type="Gene3D" id="2.160.20.80">
    <property type="entry name" value="E3 ubiquitin-protein ligase SopA"/>
    <property type="match status" value="1"/>
</dbReference>
<dbReference type="PROSITE" id="PS50005">
    <property type="entry name" value="TPR"/>
    <property type="match status" value="1"/>
</dbReference>
<dbReference type="Pfam" id="PF25800">
    <property type="entry name" value="FimV_N"/>
    <property type="match status" value="1"/>
</dbReference>
<dbReference type="NCBIfam" id="TIGR03504">
    <property type="entry name" value="FimV_Cterm"/>
    <property type="match status" value="1"/>
</dbReference>
<evidence type="ECO:0000259" key="5">
    <source>
        <dbReference type="PROSITE" id="PS51782"/>
    </source>
</evidence>
<feature type="region of interest" description="Disordered" evidence="3">
    <location>
        <begin position="389"/>
        <end position="509"/>
    </location>
</feature>
<dbReference type="eggNOG" id="COG3170">
    <property type="taxonomic scope" value="Bacteria"/>
</dbReference>
<feature type="compositionally biased region" description="Polar residues" evidence="3">
    <location>
        <begin position="239"/>
        <end position="260"/>
    </location>
</feature>
<dbReference type="AlphaFoldDB" id="I1YL51"/>
<feature type="compositionally biased region" description="Basic and acidic residues" evidence="3">
    <location>
        <begin position="799"/>
        <end position="809"/>
    </location>
</feature>
<evidence type="ECO:0000256" key="2">
    <source>
        <dbReference type="SAM" id="Coils"/>
    </source>
</evidence>
<feature type="region of interest" description="Disordered" evidence="3">
    <location>
        <begin position="235"/>
        <end position="292"/>
    </location>
</feature>
<feature type="compositionally biased region" description="Low complexity" evidence="3">
    <location>
        <begin position="148"/>
        <end position="157"/>
    </location>
</feature>
<keyword evidence="1" id="KW-0802">TPR repeat</keyword>
<keyword evidence="4" id="KW-0472">Membrane</keyword>
<dbReference type="InterPro" id="IPR019734">
    <property type="entry name" value="TPR_rpt"/>
</dbReference>
<dbReference type="Proteomes" id="UP000009145">
    <property type="component" value="Chromosome"/>
</dbReference>
<dbReference type="EMBL" id="CP003380">
    <property type="protein sequence ID" value="AFJ03644.1"/>
    <property type="molecule type" value="Genomic_DNA"/>
</dbReference>
<evidence type="ECO:0000313" key="6">
    <source>
        <dbReference type="EMBL" id="AFJ03644.1"/>
    </source>
</evidence>
<feature type="repeat" description="TPR" evidence="1">
    <location>
        <begin position="629"/>
        <end position="662"/>
    </location>
</feature>
<sequence precursor="true">MFSLMFPASSWGFGLGQIAVSSALNQPFQAEIPVTALRPDEQGNLDVVLASTAEFNRAGLERSLLLTQLAFEIVEQGEMATIKITSSAPVREPFIDFLISASAGQGRILREYTVLLDPPEMVMSRPAQSSSSASTVTTPSAVPPSAPPASSSVPPATYQVKRNDTLWRIAERTRSAASVTVQQQMLAILKANPGAFKDNNINGLQANALLQMPSIEAAMMLSAAQAAQAVRTQTQAWQNRAQPSVPTVTPNTAANVSPNQRVEENAGNADAESQNADLSQDMPSSVSNTATSLEAESRLEIVAGEQDGNNDADPIQTGDPDIKRLTEQLTLAEETIEAQTQENIDFKSRMDAMEDQIDTMRRLLSLKDADLARLQAMLEDGVLEDIAVPGSAIGSSDNRVSEGSTEADSTEAGSTEAGSTEAGSTEAGSTEVGSTEVGSTEVGSTEVGSTEVGSTEVDLTEADLTEADSTEADSTEADSTEADSTEADSTEADSTEANSTEAELKSTTSDNANALAAEANENEMSLTGVDKAKHMLSAVVSDGTAKRAAGFVQQFMVEILLGLLLLLLLIWMLIRRRRQVVTWDEVIEQEQPIFNADEHNEIEPDVADEFVPLEPEPAPDVEVPPTKTVDEWVAQADIFVGYADYSQAKTALEKALHLAPDDKAIITKQLFVLFKLEDPSAFDRLLTASDLSVDDPQWEDIREWGAILLPDDARFELPLETDEVSLNDTFEHDSFAIDEVADTETQPDEPAQEIEEVKTDIPLEFNIEDYAEVEDEMTQPASTSDADMTSQAADTFDAERLDETDHEPLELDINFDDNDAADKESDTDELAAFMAETAEQNPLPVGKTQEEDDISELDLSDLEQDLDFDLSGFDEIDEAETKLDLAAAYIDMDDAEGAKGILQEVLSEGSDEQKHRAQALLDTIS</sequence>
<evidence type="ECO:0000256" key="1">
    <source>
        <dbReference type="PROSITE-ProRule" id="PRU00339"/>
    </source>
</evidence>
<dbReference type="CDD" id="cd00118">
    <property type="entry name" value="LysM"/>
    <property type="match status" value="1"/>
</dbReference>
<feature type="compositionally biased region" description="Polar residues" evidence="3">
    <location>
        <begin position="393"/>
        <end position="453"/>
    </location>
</feature>
<dbReference type="SUPFAM" id="SSF141571">
    <property type="entry name" value="Pentapeptide repeat-like"/>
    <property type="match status" value="1"/>
</dbReference>
<keyword evidence="4" id="KW-0812">Transmembrane</keyword>
<dbReference type="KEGG" id="mec:Q7C_2523"/>
<dbReference type="HOGENOM" id="CLU_007099_0_0_6"/>
<keyword evidence="4" id="KW-1133">Transmembrane helix</keyword>